<feature type="chain" id="PRO_5035454930" evidence="2">
    <location>
        <begin position="20"/>
        <end position="159"/>
    </location>
</feature>
<dbReference type="EMBL" id="OV696696">
    <property type="protein sequence ID" value="CAH1240472.1"/>
    <property type="molecule type" value="Genomic_DNA"/>
</dbReference>
<keyword evidence="1" id="KW-0812">Transmembrane</keyword>
<dbReference type="AlphaFoldDB" id="A0A8J9W8J0"/>
<protein>
    <submittedName>
        <fullName evidence="3">Hypp6039 protein</fullName>
    </submittedName>
</protein>
<accession>A0A8J9W8J0</accession>
<sequence>MARFLFLLVLATLFKNSIQEGCQTVRISGSTTTALMTTYTMTGETFGDRPVYRSSRGDYLFYETSETTWNVGNVLGSTTVDMYITDTSTCAEDTLGTWYVAAGSGFSPDRSVTVTCWTGLQELSGGAIAGIVIGVLVGVGLLAPLGRYMYIKKQSGTHG</sequence>
<evidence type="ECO:0000256" key="1">
    <source>
        <dbReference type="SAM" id="Phobius"/>
    </source>
</evidence>
<evidence type="ECO:0000313" key="3">
    <source>
        <dbReference type="EMBL" id="CAH1240472.1"/>
    </source>
</evidence>
<keyword evidence="1" id="KW-0472">Membrane</keyword>
<organism evidence="3 4">
    <name type="scientific">Branchiostoma lanceolatum</name>
    <name type="common">Common lancelet</name>
    <name type="synonym">Amphioxus lanceolatum</name>
    <dbReference type="NCBI Taxonomy" id="7740"/>
    <lineage>
        <taxon>Eukaryota</taxon>
        <taxon>Metazoa</taxon>
        <taxon>Chordata</taxon>
        <taxon>Cephalochordata</taxon>
        <taxon>Leptocardii</taxon>
        <taxon>Amphioxiformes</taxon>
        <taxon>Branchiostomatidae</taxon>
        <taxon>Branchiostoma</taxon>
    </lineage>
</organism>
<name>A0A8J9W8J0_BRALA</name>
<keyword evidence="1" id="KW-1133">Transmembrane helix</keyword>
<feature type="signal peptide" evidence="2">
    <location>
        <begin position="1"/>
        <end position="19"/>
    </location>
</feature>
<feature type="transmembrane region" description="Helical" evidence="1">
    <location>
        <begin position="123"/>
        <end position="145"/>
    </location>
</feature>
<evidence type="ECO:0000313" key="4">
    <source>
        <dbReference type="Proteomes" id="UP000838412"/>
    </source>
</evidence>
<keyword evidence="4" id="KW-1185">Reference proteome</keyword>
<proteinExistence type="predicted"/>
<dbReference type="Proteomes" id="UP000838412">
    <property type="component" value="Chromosome 11"/>
</dbReference>
<gene>
    <name evidence="3" type="primary">Hypp6039</name>
    <name evidence="3" type="ORF">BLAG_LOCUS4428</name>
</gene>
<evidence type="ECO:0000256" key="2">
    <source>
        <dbReference type="SAM" id="SignalP"/>
    </source>
</evidence>
<keyword evidence="2" id="KW-0732">Signal</keyword>
<reference evidence="3" key="1">
    <citation type="submission" date="2022-01" db="EMBL/GenBank/DDBJ databases">
        <authorList>
            <person name="Braso-Vives M."/>
        </authorList>
    </citation>
    <scope>NUCLEOTIDE SEQUENCE</scope>
</reference>
<dbReference type="OrthoDB" id="10067440at2759"/>